<dbReference type="EMBL" id="FWEW01000171">
    <property type="protein sequence ID" value="SLM33932.1"/>
    <property type="molecule type" value="Genomic_DNA"/>
</dbReference>
<keyword evidence="2" id="KW-0378">Hydrolase</keyword>
<protein>
    <submittedName>
        <fullName evidence="2">Alpha/Beta hydrolase fold</fullName>
    </submittedName>
</protein>
<dbReference type="SUPFAM" id="SSF53474">
    <property type="entry name" value="alpha/beta-Hydrolases"/>
    <property type="match status" value="1"/>
</dbReference>
<dbReference type="Proteomes" id="UP000192927">
    <property type="component" value="Unassembled WGS sequence"/>
</dbReference>
<evidence type="ECO:0000313" key="3">
    <source>
        <dbReference type="Proteomes" id="UP000192927"/>
    </source>
</evidence>
<proteinExistence type="predicted"/>
<sequence>MPPLSSQNFGQMAHHVLGGYRTNTTRPTIILVHGGWQGPSSFSLLVPRLEKAGYSVFAPTLPSAATKPALPSFDEDVKIVHNALQSVVDTGKEVIVVMHSYGAVVGCEALRGVKVKDLTEPRQSHDDLEAAGVVKLVFLCGMVLPVGGSTWKAEKGNDPVPGFECVDNLITITDAPNRFYNDLPPHSAAYWTSKMRAQSRLAYSSQLTYAAYHHIPSSYLICTRDHALPPKVQERMVAMAGIEETERVEAGHLPHISQPGFVERFVRKSAGEFLSML</sequence>
<dbReference type="InterPro" id="IPR052897">
    <property type="entry name" value="Sec-Metab_Biosynth_Hydrolase"/>
</dbReference>
<dbReference type="Gene3D" id="3.40.50.1820">
    <property type="entry name" value="alpha/beta hydrolase"/>
    <property type="match status" value="1"/>
</dbReference>
<dbReference type="PANTHER" id="PTHR37017:SF11">
    <property type="entry name" value="ESTERASE_LIPASE_THIOESTERASE DOMAIN-CONTAINING PROTEIN"/>
    <property type="match status" value="1"/>
</dbReference>
<evidence type="ECO:0000313" key="2">
    <source>
        <dbReference type="EMBL" id="SLM33932.1"/>
    </source>
</evidence>
<dbReference type="GO" id="GO:0016787">
    <property type="term" value="F:hydrolase activity"/>
    <property type="evidence" value="ECO:0007669"/>
    <property type="project" value="UniProtKB-KW"/>
</dbReference>
<feature type="domain" description="AB hydrolase-1" evidence="1">
    <location>
        <begin position="29"/>
        <end position="262"/>
    </location>
</feature>
<dbReference type="Pfam" id="PF12697">
    <property type="entry name" value="Abhydrolase_6"/>
    <property type="match status" value="1"/>
</dbReference>
<accession>A0A1W5CT21</accession>
<dbReference type="PANTHER" id="PTHR37017">
    <property type="entry name" value="AB HYDROLASE-1 DOMAIN-CONTAINING PROTEIN-RELATED"/>
    <property type="match status" value="1"/>
</dbReference>
<reference evidence="3" key="1">
    <citation type="submission" date="2017-03" db="EMBL/GenBank/DDBJ databases">
        <authorList>
            <person name="Sharma R."/>
            <person name="Thines M."/>
        </authorList>
    </citation>
    <scope>NUCLEOTIDE SEQUENCE [LARGE SCALE GENOMIC DNA]</scope>
</reference>
<evidence type="ECO:0000259" key="1">
    <source>
        <dbReference type="Pfam" id="PF12697"/>
    </source>
</evidence>
<dbReference type="InterPro" id="IPR029058">
    <property type="entry name" value="AB_hydrolase_fold"/>
</dbReference>
<dbReference type="InterPro" id="IPR000073">
    <property type="entry name" value="AB_hydrolase_1"/>
</dbReference>
<organism evidence="2 3">
    <name type="scientific">Lasallia pustulata</name>
    <dbReference type="NCBI Taxonomy" id="136370"/>
    <lineage>
        <taxon>Eukaryota</taxon>
        <taxon>Fungi</taxon>
        <taxon>Dikarya</taxon>
        <taxon>Ascomycota</taxon>
        <taxon>Pezizomycotina</taxon>
        <taxon>Lecanoromycetes</taxon>
        <taxon>OSLEUM clade</taxon>
        <taxon>Umbilicariomycetidae</taxon>
        <taxon>Umbilicariales</taxon>
        <taxon>Umbilicariaceae</taxon>
        <taxon>Lasallia</taxon>
    </lineage>
</organism>
<name>A0A1W5CT21_9LECA</name>
<keyword evidence="3" id="KW-1185">Reference proteome</keyword>
<dbReference type="AlphaFoldDB" id="A0A1W5CT21"/>